<dbReference type="AlphaFoldDB" id="A0A9N7NPX5"/>
<sequence>MLSGPTSLNRQVLAAVDRCRHLSHLHQLQARLVRLGHGATHFYTFKLIRLCATRLRHIPYSRRLLDAFPSPNAHLYAAVISAYADVSDHASAALLYRDVVRARGPGPGPNHFLLSIALRSWPELLRSHGVELIHAQVVKSGYGGHTAVQTAVLISYSRSVDQMALARKVFDEMPEKNVVSWTALISGYSKAGQAGNAVLLFEETPETIRDTPLWNCIISGCIQNGLFSEALEFFQRMVFEEGSRAKNRPNQGSFVCVLSALGHGGMLELGRCVHGLVYRAVLDSDLFVANGLIDMYGKCGSLDTSRTIFGRLAEPNLTSWNCLINCYALHGGSHEAISIFNDMIEFGKGVKPDGVTFVGLLSACVHGGLVSEGHLYFNMMIEKYEIEPAVEHYGCLVDLLGRAGRFEEAMGVVKGMTKVPPDEVVWGSLLNGCKIHGRADLAELAVKKLFEMDPSNGGYSAILANLYGEMGKWDEAREVRRKLAEGNVSKAAGCSWIEVDGRVHSFYSLDRKHQRKEEIYQVLDCLLDTYRTLFFSYWVV</sequence>
<gene>
    <name evidence="3" type="ORF">SHERM_28419</name>
</gene>
<evidence type="ECO:0000313" key="3">
    <source>
        <dbReference type="EMBL" id="CAA0833146.1"/>
    </source>
</evidence>
<dbReference type="GO" id="GO:0009451">
    <property type="term" value="P:RNA modification"/>
    <property type="evidence" value="ECO:0007669"/>
    <property type="project" value="InterPro"/>
</dbReference>
<protein>
    <submittedName>
        <fullName evidence="3">Pentatricopeptide repeat-containing protein</fullName>
    </submittedName>
</protein>
<dbReference type="NCBIfam" id="TIGR00756">
    <property type="entry name" value="PPR"/>
    <property type="match status" value="3"/>
</dbReference>
<dbReference type="PROSITE" id="PS51375">
    <property type="entry name" value="PPR"/>
    <property type="match status" value="3"/>
</dbReference>
<organism evidence="3 4">
    <name type="scientific">Striga hermonthica</name>
    <name type="common">Purple witchweed</name>
    <name type="synonym">Buchnera hermonthica</name>
    <dbReference type="NCBI Taxonomy" id="68872"/>
    <lineage>
        <taxon>Eukaryota</taxon>
        <taxon>Viridiplantae</taxon>
        <taxon>Streptophyta</taxon>
        <taxon>Embryophyta</taxon>
        <taxon>Tracheophyta</taxon>
        <taxon>Spermatophyta</taxon>
        <taxon>Magnoliopsida</taxon>
        <taxon>eudicotyledons</taxon>
        <taxon>Gunneridae</taxon>
        <taxon>Pentapetalae</taxon>
        <taxon>asterids</taxon>
        <taxon>lamiids</taxon>
        <taxon>Lamiales</taxon>
        <taxon>Orobanchaceae</taxon>
        <taxon>Buchnereae</taxon>
        <taxon>Striga</taxon>
    </lineage>
</organism>
<dbReference type="PANTHER" id="PTHR47926">
    <property type="entry name" value="PENTATRICOPEPTIDE REPEAT-CONTAINING PROTEIN"/>
    <property type="match status" value="1"/>
</dbReference>
<dbReference type="FunFam" id="1.25.40.10:FF:001093">
    <property type="entry name" value="Pentatricopeptide repeat-containing protein At2g34400"/>
    <property type="match status" value="1"/>
</dbReference>
<dbReference type="InterPro" id="IPR046960">
    <property type="entry name" value="PPR_At4g14850-like_plant"/>
</dbReference>
<dbReference type="EMBL" id="CACSLK010027837">
    <property type="protein sequence ID" value="CAA0833146.1"/>
    <property type="molecule type" value="Genomic_DNA"/>
</dbReference>
<dbReference type="Pfam" id="PF13041">
    <property type="entry name" value="PPR_2"/>
    <property type="match status" value="1"/>
</dbReference>
<dbReference type="Proteomes" id="UP001153555">
    <property type="component" value="Unassembled WGS sequence"/>
</dbReference>
<keyword evidence="1" id="KW-0677">Repeat</keyword>
<dbReference type="InterPro" id="IPR011990">
    <property type="entry name" value="TPR-like_helical_dom_sf"/>
</dbReference>
<feature type="repeat" description="PPR" evidence="2">
    <location>
        <begin position="210"/>
        <end position="240"/>
    </location>
</feature>
<dbReference type="GO" id="GO:0003723">
    <property type="term" value="F:RNA binding"/>
    <property type="evidence" value="ECO:0007669"/>
    <property type="project" value="InterPro"/>
</dbReference>
<dbReference type="InterPro" id="IPR002885">
    <property type="entry name" value="PPR_rpt"/>
</dbReference>
<accession>A0A9N7NPX5</accession>
<feature type="repeat" description="PPR" evidence="2">
    <location>
        <begin position="177"/>
        <end position="207"/>
    </location>
</feature>
<dbReference type="Pfam" id="PF20431">
    <property type="entry name" value="E_motif"/>
    <property type="match status" value="1"/>
</dbReference>
<feature type="repeat" description="PPR" evidence="2">
    <location>
        <begin position="316"/>
        <end position="350"/>
    </location>
</feature>
<keyword evidence="4" id="KW-1185">Reference proteome</keyword>
<dbReference type="SUPFAM" id="SSF48452">
    <property type="entry name" value="TPR-like"/>
    <property type="match status" value="1"/>
</dbReference>
<evidence type="ECO:0000256" key="2">
    <source>
        <dbReference type="PROSITE-ProRule" id="PRU00708"/>
    </source>
</evidence>
<evidence type="ECO:0000313" key="4">
    <source>
        <dbReference type="Proteomes" id="UP001153555"/>
    </source>
</evidence>
<dbReference type="OrthoDB" id="597215at2759"/>
<name>A0A9N7NPX5_STRHE</name>
<dbReference type="Gene3D" id="1.25.40.10">
    <property type="entry name" value="Tetratricopeptide repeat domain"/>
    <property type="match status" value="2"/>
</dbReference>
<evidence type="ECO:0000256" key="1">
    <source>
        <dbReference type="ARBA" id="ARBA00022737"/>
    </source>
</evidence>
<comment type="caution">
    <text evidence="3">The sequence shown here is derived from an EMBL/GenBank/DDBJ whole genome shotgun (WGS) entry which is preliminary data.</text>
</comment>
<dbReference type="PANTHER" id="PTHR47926:SF453">
    <property type="entry name" value="PENTATRICOPEPTIDE REPEAT (PPR) SUPERFAMILY PROTEIN"/>
    <property type="match status" value="1"/>
</dbReference>
<dbReference type="InterPro" id="IPR046848">
    <property type="entry name" value="E_motif"/>
</dbReference>
<proteinExistence type="predicted"/>
<reference evidence="3" key="1">
    <citation type="submission" date="2019-12" db="EMBL/GenBank/DDBJ databases">
        <authorList>
            <person name="Scholes J."/>
        </authorList>
    </citation>
    <scope>NUCLEOTIDE SEQUENCE</scope>
</reference>
<dbReference type="Pfam" id="PF01535">
    <property type="entry name" value="PPR"/>
    <property type="match status" value="3"/>
</dbReference>